<comment type="similarity">
    <text evidence="1 4">Belongs to the iron/ascorbate-dependent oxidoreductase family.</text>
</comment>
<evidence type="ECO:0000256" key="4">
    <source>
        <dbReference type="RuleBase" id="RU003682"/>
    </source>
</evidence>
<evidence type="ECO:0000313" key="7">
    <source>
        <dbReference type="Proteomes" id="UP000436088"/>
    </source>
</evidence>
<protein>
    <submittedName>
        <fullName evidence="6">Ring finger protein</fullName>
    </submittedName>
</protein>
<evidence type="ECO:0000259" key="5">
    <source>
        <dbReference type="PROSITE" id="PS51471"/>
    </source>
</evidence>
<dbReference type="InterPro" id="IPR044861">
    <property type="entry name" value="IPNS-like_FE2OG_OXY"/>
</dbReference>
<evidence type="ECO:0000256" key="3">
    <source>
        <dbReference type="ARBA" id="ARBA00023004"/>
    </source>
</evidence>
<dbReference type="AlphaFoldDB" id="A0A6A2Z0D7"/>
<dbReference type="Gene3D" id="2.60.120.330">
    <property type="entry name" value="B-lactam Antibiotic, Isopenicillin N Synthase, Chain"/>
    <property type="match status" value="3"/>
</dbReference>
<dbReference type="GO" id="GO:0016491">
    <property type="term" value="F:oxidoreductase activity"/>
    <property type="evidence" value="ECO:0007669"/>
    <property type="project" value="UniProtKB-KW"/>
</dbReference>
<reference evidence="6" key="1">
    <citation type="submission" date="2019-09" db="EMBL/GenBank/DDBJ databases">
        <title>Draft genome information of white flower Hibiscus syriacus.</title>
        <authorList>
            <person name="Kim Y.-M."/>
        </authorList>
    </citation>
    <scope>NUCLEOTIDE SEQUENCE [LARGE SCALE GENOMIC DNA]</scope>
    <source>
        <strain evidence="6">YM2019G1</strain>
    </source>
</reference>
<dbReference type="Pfam" id="PF03171">
    <property type="entry name" value="2OG-FeII_Oxy"/>
    <property type="match status" value="2"/>
</dbReference>
<dbReference type="InterPro" id="IPR027443">
    <property type="entry name" value="IPNS-like_sf"/>
</dbReference>
<keyword evidence="2 4" id="KW-0479">Metal-binding</keyword>
<name>A0A6A2Z0D7_HIBSY</name>
<dbReference type="Proteomes" id="UP000436088">
    <property type="component" value="Unassembled WGS sequence"/>
</dbReference>
<evidence type="ECO:0000313" key="6">
    <source>
        <dbReference type="EMBL" id="KAE8685361.1"/>
    </source>
</evidence>
<proteinExistence type="inferred from homology"/>
<organism evidence="6 7">
    <name type="scientific">Hibiscus syriacus</name>
    <name type="common">Rose of Sharon</name>
    <dbReference type="NCBI Taxonomy" id="106335"/>
    <lineage>
        <taxon>Eukaryota</taxon>
        <taxon>Viridiplantae</taxon>
        <taxon>Streptophyta</taxon>
        <taxon>Embryophyta</taxon>
        <taxon>Tracheophyta</taxon>
        <taxon>Spermatophyta</taxon>
        <taxon>Magnoliopsida</taxon>
        <taxon>eudicotyledons</taxon>
        <taxon>Gunneridae</taxon>
        <taxon>Pentapetalae</taxon>
        <taxon>rosids</taxon>
        <taxon>malvids</taxon>
        <taxon>Malvales</taxon>
        <taxon>Malvaceae</taxon>
        <taxon>Malvoideae</taxon>
        <taxon>Hibiscus</taxon>
    </lineage>
</organism>
<comment type="caution">
    <text evidence="6">The sequence shown here is derived from an EMBL/GenBank/DDBJ whole genome shotgun (WGS) entry which is preliminary data.</text>
</comment>
<dbReference type="InterPro" id="IPR026992">
    <property type="entry name" value="DIOX_N"/>
</dbReference>
<sequence>MILEFVAEGLGIQLGYFGDKLSEYTVLAINHYPPCPDPSLTLGISKHCDPKLLTILHQGDVNGLQVFNNGEWIGVEPLHNAIVVNIGNQLQIISNNKLKSAKHRVVTNSNVARTTPAFFMAPSLDSIIEPAKSLTSDETRPGNFIVPTSKTSPVIDLRQNRANIVQQVLKASEEYGFFQVINHGIPNDLIEQNMDVFKEFFDMPAEDKAMLYSEDPTKSCRLLTSGFNNSREKVIIGVTNWNTLAILIYKIASNFGLRSQSDTGKWWEYFRLKQRNWVQGSWSLLLKGGVKGLQVFNDGESISVEPLHNALDVNIGNLLQIINNRLKSVEHRAVTNSTVARTSAAFFITPSDDSIIEPAKSLIGDTSHYRT</sequence>
<keyword evidence="4" id="KW-0560">Oxidoreductase</keyword>
<accession>A0A6A2Z0D7</accession>
<keyword evidence="3 4" id="KW-0408">Iron</keyword>
<evidence type="ECO:0000256" key="2">
    <source>
        <dbReference type="ARBA" id="ARBA00022723"/>
    </source>
</evidence>
<evidence type="ECO:0000256" key="1">
    <source>
        <dbReference type="ARBA" id="ARBA00008056"/>
    </source>
</evidence>
<dbReference type="PROSITE" id="PS51471">
    <property type="entry name" value="FE2OG_OXY"/>
    <property type="match status" value="2"/>
</dbReference>
<dbReference type="Pfam" id="PF14226">
    <property type="entry name" value="DIOX_N"/>
    <property type="match status" value="1"/>
</dbReference>
<dbReference type="GO" id="GO:0046872">
    <property type="term" value="F:metal ion binding"/>
    <property type="evidence" value="ECO:0007669"/>
    <property type="project" value="UniProtKB-KW"/>
</dbReference>
<dbReference type="InterPro" id="IPR050295">
    <property type="entry name" value="Plant_2OG-oxidoreductases"/>
</dbReference>
<feature type="domain" description="Fe2OG dioxygenase" evidence="5">
    <location>
        <begin position="240"/>
        <end position="350"/>
    </location>
</feature>
<dbReference type="InterPro" id="IPR005123">
    <property type="entry name" value="Oxoglu/Fe-dep_dioxygenase_dom"/>
</dbReference>
<keyword evidence="7" id="KW-1185">Reference proteome</keyword>
<dbReference type="PANTHER" id="PTHR47991">
    <property type="entry name" value="OXOGLUTARATE/IRON-DEPENDENT DIOXYGENASE"/>
    <property type="match status" value="1"/>
</dbReference>
<dbReference type="SUPFAM" id="SSF51197">
    <property type="entry name" value="Clavaminate synthase-like"/>
    <property type="match status" value="2"/>
</dbReference>
<dbReference type="EMBL" id="VEPZ02001233">
    <property type="protein sequence ID" value="KAE8685361.1"/>
    <property type="molecule type" value="Genomic_DNA"/>
</dbReference>
<feature type="domain" description="Fe2OG dioxygenase" evidence="5">
    <location>
        <begin position="22"/>
        <end position="122"/>
    </location>
</feature>
<gene>
    <name evidence="6" type="ORF">F3Y22_tig00111099pilonHSYRG00250</name>
</gene>